<proteinExistence type="predicted"/>
<protein>
    <recommendedName>
        <fullName evidence="1">MADF domain-containing protein</fullName>
    </recommendedName>
</protein>
<dbReference type="InterPro" id="IPR006578">
    <property type="entry name" value="MADF-dom"/>
</dbReference>
<dbReference type="PANTHER" id="PTHR12243:SF67">
    <property type="entry name" value="COREPRESSOR OF PANGOLIN, ISOFORM A-RELATED"/>
    <property type="match status" value="1"/>
</dbReference>
<name>A0AAR5PUF3_DENPD</name>
<dbReference type="RefSeq" id="XP_019764648.1">
    <property type="nucleotide sequence ID" value="XM_019909089.2"/>
</dbReference>
<keyword evidence="3" id="KW-1185">Reference proteome</keyword>
<dbReference type="PROSITE" id="PS51029">
    <property type="entry name" value="MADF"/>
    <property type="match status" value="1"/>
</dbReference>
<dbReference type="Pfam" id="PF10545">
    <property type="entry name" value="MADF_DNA_bdg"/>
    <property type="match status" value="1"/>
</dbReference>
<dbReference type="KEGG" id="dpa:109540651"/>
<dbReference type="AlphaFoldDB" id="A0AAR5PUF3"/>
<organism evidence="2 3">
    <name type="scientific">Dendroctonus ponderosae</name>
    <name type="common">Mountain pine beetle</name>
    <dbReference type="NCBI Taxonomy" id="77166"/>
    <lineage>
        <taxon>Eukaryota</taxon>
        <taxon>Metazoa</taxon>
        <taxon>Ecdysozoa</taxon>
        <taxon>Arthropoda</taxon>
        <taxon>Hexapoda</taxon>
        <taxon>Insecta</taxon>
        <taxon>Pterygota</taxon>
        <taxon>Neoptera</taxon>
        <taxon>Endopterygota</taxon>
        <taxon>Coleoptera</taxon>
        <taxon>Polyphaga</taxon>
        <taxon>Cucujiformia</taxon>
        <taxon>Curculionidae</taxon>
        <taxon>Scolytinae</taxon>
        <taxon>Dendroctonus</taxon>
    </lineage>
</organism>
<dbReference type="InterPro" id="IPR039353">
    <property type="entry name" value="TF_Adf1"/>
</dbReference>
<sequence length="123" mass="14873">MGRALKRIVDQQMKFDSKLVGTVKKHRHLFDKSHKLFADPETWTKTWISIANELGVTESYCEKRWLCIVYRMYDEVIWMIRYERNSLWLLFPQMDFLEQFVLNELELLSDNPNQIDIELDDVD</sequence>
<evidence type="ECO:0000313" key="3">
    <source>
        <dbReference type="Proteomes" id="UP000019118"/>
    </source>
</evidence>
<reference evidence="2" key="2">
    <citation type="submission" date="2024-08" db="UniProtKB">
        <authorList>
            <consortium name="EnsemblMetazoa"/>
        </authorList>
    </citation>
    <scope>IDENTIFICATION</scope>
</reference>
<dbReference type="EnsemblMetazoa" id="XM_019909089.1">
    <property type="protein sequence ID" value="XP_019764648.1"/>
    <property type="gene ID" value="LOC109540651"/>
</dbReference>
<dbReference type="PANTHER" id="PTHR12243">
    <property type="entry name" value="MADF DOMAIN TRANSCRIPTION FACTOR"/>
    <property type="match status" value="1"/>
</dbReference>
<dbReference type="GeneID" id="109540651"/>
<feature type="domain" description="MADF" evidence="1">
    <location>
        <begin position="18"/>
        <end position="102"/>
    </location>
</feature>
<reference evidence="3" key="1">
    <citation type="journal article" date="2013" name="Genome Biol.">
        <title>Draft genome of the mountain pine beetle, Dendroctonus ponderosae Hopkins, a major forest pest.</title>
        <authorList>
            <person name="Keeling C.I."/>
            <person name="Yuen M.M."/>
            <person name="Liao N.Y."/>
            <person name="Docking T.R."/>
            <person name="Chan S.K."/>
            <person name="Taylor G.A."/>
            <person name="Palmquist D.L."/>
            <person name="Jackman S.D."/>
            <person name="Nguyen A."/>
            <person name="Li M."/>
            <person name="Henderson H."/>
            <person name="Janes J.K."/>
            <person name="Zhao Y."/>
            <person name="Pandoh P."/>
            <person name="Moore R."/>
            <person name="Sperling F.A."/>
            <person name="Huber D.P."/>
            <person name="Birol I."/>
            <person name="Jones S.J."/>
            <person name="Bohlmann J."/>
        </authorList>
    </citation>
    <scope>NUCLEOTIDE SEQUENCE</scope>
</reference>
<evidence type="ECO:0000313" key="2">
    <source>
        <dbReference type="EnsemblMetazoa" id="XP_019764648.1"/>
    </source>
</evidence>
<dbReference type="SMART" id="SM00595">
    <property type="entry name" value="MADF"/>
    <property type="match status" value="1"/>
</dbReference>
<evidence type="ECO:0000259" key="1">
    <source>
        <dbReference type="PROSITE" id="PS51029"/>
    </source>
</evidence>
<dbReference type="Proteomes" id="UP000019118">
    <property type="component" value="Unassembled WGS sequence"/>
</dbReference>
<accession>A0AAR5PUF3</accession>